<dbReference type="GO" id="GO:0003735">
    <property type="term" value="F:structural constituent of ribosome"/>
    <property type="evidence" value="ECO:0007669"/>
    <property type="project" value="InterPro"/>
</dbReference>
<comment type="function">
    <text evidence="3">Binds together with bS18 to 16S ribosomal RNA.</text>
</comment>
<dbReference type="STRING" id="1618446.UV61_C0008G0093"/>
<dbReference type="InterPro" id="IPR020814">
    <property type="entry name" value="Ribosomal_S6_plastid/chlpt"/>
</dbReference>
<accession>A0A0G1CLM2</accession>
<dbReference type="Gene3D" id="3.30.70.60">
    <property type="match status" value="1"/>
</dbReference>
<organism evidence="4 5">
    <name type="scientific">Candidatus Gottesmanbacteria bacterium GW2011_GWB1_43_11</name>
    <dbReference type="NCBI Taxonomy" id="1618446"/>
    <lineage>
        <taxon>Bacteria</taxon>
        <taxon>Candidatus Gottesmaniibacteriota</taxon>
    </lineage>
</organism>
<dbReference type="InterPro" id="IPR035980">
    <property type="entry name" value="Ribosomal_bS6_sf"/>
</dbReference>
<dbReference type="InterPro" id="IPR000529">
    <property type="entry name" value="Ribosomal_bS6"/>
</dbReference>
<dbReference type="NCBIfam" id="TIGR00166">
    <property type="entry name" value="S6"/>
    <property type="match status" value="1"/>
</dbReference>
<keyword evidence="3 4" id="KW-0689">Ribosomal protein</keyword>
<sequence>MQYELVLVVKVGSDIAKASEAVKDLLEKTGYSIAVNEDWGKKKLAYPLKKQTEGHYLYFTIAGTVNPNLLHTKFKQDESILRMLVVRKEEEQNNNQIVK</sequence>
<evidence type="ECO:0000256" key="2">
    <source>
        <dbReference type="ARBA" id="ARBA00035294"/>
    </source>
</evidence>
<evidence type="ECO:0000313" key="4">
    <source>
        <dbReference type="EMBL" id="KKS86640.1"/>
    </source>
</evidence>
<keyword evidence="3" id="KW-0687">Ribonucleoprotein</keyword>
<dbReference type="HAMAP" id="MF_00360">
    <property type="entry name" value="Ribosomal_bS6"/>
    <property type="match status" value="1"/>
</dbReference>
<dbReference type="PANTHER" id="PTHR21011">
    <property type="entry name" value="MITOCHONDRIAL 28S RIBOSOMAL PROTEIN S6"/>
    <property type="match status" value="1"/>
</dbReference>
<dbReference type="GO" id="GO:1990904">
    <property type="term" value="C:ribonucleoprotein complex"/>
    <property type="evidence" value="ECO:0007669"/>
    <property type="project" value="UniProtKB-KW"/>
</dbReference>
<protein>
    <recommendedName>
        <fullName evidence="2 3">Small ribosomal subunit protein bS6</fullName>
    </recommendedName>
</protein>
<dbReference type="GO" id="GO:0005840">
    <property type="term" value="C:ribosome"/>
    <property type="evidence" value="ECO:0007669"/>
    <property type="project" value="UniProtKB-KW"/>
</dbReference>
<dbReference type="GO" id="GO:0070181">
    <property type="term" value="F:small ribosomal subunit rRNA binding"/>
    <property type="evidence" value="ECO:0007669"/>
    <property type="project" value="TreeGrafter"/>
</dbReference>
<name>A0A0G1CLM2_9BACT</name>
<evidence type="ECO:0000313" key="5">
    <source>
        <dbReference type="Proteomes" id="UP000034050"/>
    </source>
</evidence>
<dbReference type="Proteomes" id="UP000034050">
    <property type="component" value="Unassembled WGS sequence"/>
</dbReference>
<dbReference type="GO" id="GO:0006412">
    <property type="term" value="P:translation"/>
    <property type="evidence" value="ECO:0007669"/>
    <property type="project" value="UniProtKB-UniRule"/>
</dbReference>
<keyword evidence="3" id="KW-0694">RNA-binding</keyword>
<comment type="caution">
    <text evidence="4">The sequence shown here is derived from an EMBL/GenBank/DDBJ whole genome shotgun (WGS) entry which is preliminary data.</text>
</comment>
<dbReference type="Pfam" id="PF01250">
    <property type="entry name" value="Ribosomal_S6"/>
    <property type="match status" value="1"/>
</dbReference>
<keyword evidence="3" id="KW-0699">rRNA-binding</keyword>
<gene>
    <name evidence="3" type="primary">rpsF</name>
    <name evidence="4" type="ORF">UV61_C0008G0093</name>
</gene>
<dbReference type="InterPro" id="IPR014717">
    <property type="entry name" value="Transl_elong_EF1B/ribsomal_bS6"/>
</dbReference>
<proteinExistence type="inferred from homology"/>
<dbReference type="CDD" id="cd00473">
    <property type="entry name" value="bS6"/>
    <property type="match status" value="1"/>
</dbReference>
<reference evidence="4 5" key="1">
    <citation type="journal article" date="2015" name="Nature">
        <title>rRNA introns, odd ribosomes, and small enigmatic genomes across a large radiation of phyla.</title>
        <authorList>
            <person name="Brown C.T."/>
            <person name="Hug L.A."/>
            <person name="Thomas B.C."/>
            <person name="Sharon I."/>
            <person name="Castelle C.J."/>
            <person name="Singh A."/>
            <person name="Wilkins M.J."/>
            <person name="Williams K.H."/>
            <person name="Banfield J.F."/>
        </authorList>
    </citation>
    <scope>NUCLEOTIDE SEQUENCE [LARGE SCALE GENOMIC DNA]</scope>
</reference>
<dbReference type="PANTHER" id="PTHR21011:SF1">
    <property type="entry name" value="SMALL RIBOSOMAL SUBUNIT PROTEIN BS6M"/>
    <property type="match status" value="1"/>
</dbReference>
<dbReference type="EMBL" id="LCFD01000008">
    <property type="protein sequence ID" value="KKS86640.1"/>
    <property type="molecule type" value="Genomic_DNA"/>
</dbReference>
<evidence type="ECO:0000256" key="1">
    <source>
        <dbReference type="ARBA" id="ARBA00009512"/>
    </source>
</evidence>
<dbReference type="SUPFAM" id="SSF54995">
    <property type="entry name" value="Ribosomal protein S6"/>
    <property type="match status" value="1"/>
</dbReference>
<comment type="similarity">
    <text evidence="1 3">Belongs to the bacterial ribosomal protein bS6 family.</text>
</comment>
<evidence type="ECO:0000256" key="3">
    <source>
        <dbReference type="HAMAP-Rule" id="MF_00360"/>
    </source>
</evidence>
<dbReference type="AlphaFoldDB" id="A0A0G1CLM2"/>
<dbReference type="GO" id="GO:0005737">
    <property type="term" value="C:cytoplasm"/>
    <property type="evidence" value="ECO:0007669"/>
    <property type="project" value="UniProtKB-ARBA"/>
</dbReference>